<evidence type="ECO:0000256" key="15">
    <source>
        <dbReference type="ARBA" id="ARBA00023303"/>
    </source>
</evidence>
<evidence type="ECO:0000313" key="20">
    <source>
        <dbReference type="EMBL" id="VTJ67820.1"/>
    </source>
</evidence>
<evidence type="ECO:0000256" key="2">
    <source>
        <dbReference type="ARBA" id="ARBA00022448"/>
    </source>
</evidence>
<dbReference type="InterPro" id="IPR043203">
    <property type="entry name" value="VGCC_Ca_Na"/>
</dbReference>
<keyword evidence="13" id="KW-0325">Glycoprotein</keyword>
<sequence length="397" mass="44138">MVFFVLVIFLGSFYLVNLILAVVTMAYEEQNQATIAEIEAKEKKFQEALEMLRKEQEVLTALGIDTASLHSHNGSPLASKNSSLAPGRRRASHGSVFHFRAPGQDVSFHDGITDDGVFHGDHESRRGSLLLSKVVGPPGPLPQTPSIGSGHGEEGHPMLTTSELVPGATEVPQAFDAGQKKTLLSAEYLNEPFRVQRAMSVVSIMTSVIEELEDSQQRCPPCLTTLAQKYLIWKCCPTWVKLKTVLYGLVTDPFAELAITFCIVVNTVFMAMEHHGMSSAFETMLHVGNIVFTIFFTAEMVFKIIAFDPYYYFQKRWNIFDCVIVTVSLLELSVAKKGSLSVLRTFRLATQELPIRLFCRLFSRLSPRTPPAGELPLFKVLLTQCLQATHSEQSCIC</sequence>
<dbReference type="PANTHER" id="PTHR10037">
    <property type="entry name" value="VOLTAGE-GATED CATION CHANNEL CALCIUM AND SODIUM"/>
    <property type="match status" value="1"/>
</dbReference>
<dbReference type="GO" id="GO:0001518">
    <property type="term" value="C:voltage-gated sodium channel complex"/>
    <property type="evidence" value="ECO:0007669"/>
    <property type="project" value="TreeGrafter"/>
</dbReference>
<dbReference type="Proteomes" id="UP000662637">
    <property type="component" value="Unassembled WGS sequence"/>
</dbReference>
<name>A0A5E4BFP4_MARMO</name>
<keyword evidence="6" id="KW-0677">Repeat</keyword>
<dbReference type="EMBL" id="WJEC01002461">
    <property type="protein sequence ID" value="KAF7476441.1"/>
    <property type="molecule type" value="Genomic_DNA"/>
</dbReference>
<evidence type="ECO:0000256" key="14">
    <source>
        <dbReference type="ARBA" id="ARBA00023201"/>
    </source>
</evidence>
<evidence type="ECO:0000256" key="6">
    <source>
        <dbReference type="ARBA" id="ARBA00022737"/>
    </source>
</evidence>
<evidence type="ECO:0000256" key="10">
    <source>
        <dbReference type="ARBA" id="ARBA00023065"/>
    </source>
</evidence>
<keyword evidence="21" id="KW-1185">Reference proteome</keyword>
<evidence type="ECO:0000313" key="19">
    <source>
        <dbReference type="EMBL" id="KAF7476441.1"/>
    </source>
</evidence>
<reference evidence="19" key="2">
    <citation type="submission" date="2020-08" db="EMBL/GenBank/DDBJ databases">
        <authorList>
            <person name="Shumante A."/>
            <person name="Zimin A.V."/>
            <person name="Puiu D."/>
            <person name="Salzberg S.L."/>
        </authorList>
    </citation>
    <scope>NUCLEOTIDE SEQUENCE</scope>
    <source>
        <strain evidence="19">WC2-LM</strain>
        <tissue evidence="19">Liver</tissue>
    </source>
</reference>
<dbReference type="Proteomes" id="UP000335636">
    <property type="component" value="Unassembled WGS sequence"/>
</dbReference>
<dbReference type="PANTHER" id="PTHR10037:SF208">
    <property type="entry name" value="SODIUM CHANNEL PROTEIN TYPE 10 SUBUNIT ALPHA"/>
    <property type="match status" value="1"/>
</dbReference>
<keyword evidence="3" id="KW-0894">Sodium channel</keyword>
<proteinExistence type="predicted"/>
<dbReference type="GO" id="GO:0086006">
    <property type="term" value="F:voltage-gated sodium channel activity involved in cardiac muscle cell action potential"/>
    <property type="evidence" value="ECO:0007669"/>
    <property type="project" value="TreeGrafter"/>
</dbReference>
<keyword evidence="11 17" id="KW-0472">Membrane</keyword>
<dbReference type="SUPFAM" id="SSF81324">
    <property type="entry name" value="Voltage-gated potassium channels"/>
    <property type="match status" value="1"/>
</dbReference>
<evidence type="ECO:0000256" key="16">
    <source>
        <dbReference type="SAM" id="MobiDB-lite"/>
    </source>
</evidence>
<evidence type="ECO:0000256" key="1">
    <source>
        <dbReference type="ARBA" id="ARBA00004651"/>
    </source>
</evidence>
<keyword evidence="5 17" id="KW-0812">Transmembrane</keyword>
<keyword evidence="8 17" id="KW-1133">Transmembrane helix</keyword>
<dbReference type="Gene3D" id="1.20.120.350">
    <property type="entry name" value="Voltage-gated potassium channels. Chain C"/>
    <property type="match status" value="1"/>
</dbReference>
<dbReference type="Gene3D" id="1.10.287.70">
    <property type="match status" value="1"/>
</dbReference>
<keyword evidence="15" id="KW-0407">Ion channel</keyword>
<evidence type="ECO:0000256" key="7">
    <source>
        <dbReference type="ARBA" id="ARBA00022882"/>
    </source>
</evidence>
<feature type="transmembrane region" description="Helical" evidence="17">
    <location>
        <begin position="284"/>
        <end position="305"/>
    </location>
</feature>
<keyword evidence="4" id="KW-1003">Cell membrane</keyword>
<dbReference type="Pfam" id="PF00520">
    <property type="entry name" value="Ion_trans"/>
    <property type="match status" value="1"/>
</dbReference>
<keyword evidence="7" id="KW-0851">Voltage-gated channel</keyword>
<evidence type="ECO:0000256" key="13">
    <source>
        <dbReference type="ARBA" id="ARBA00023180"/>
    </source>
</evidence>
<keyword evidence="12" id="KW-1015">Disulfide bond</keyword>
<keyword evidence="9" id="KW-0915">Sodium</keyword>
<evidence type="ECO:0000256" key="9">
    <source>
        <dbReference type="ARBA" id="ARBA00023053"/>
    </source>
</evidence>
<keyword evidence="2" id="KW-0813">Transport</keyword>
<feature type="region of interest" description="Disordered" evidence="16">
    <location>
        <begin position="136"/>
        <end position="155"/>
    </location>
</feature>
<comment type="subcellular location">
    <subcellularLocation>
        <location evidence="1">Cell membrane</location>
        <topology evidence="1">Multi-pass membrane protein</topology>
    </subcellularLocation>
</comment>
<evidence type="ECO:0000313" key="21">
    <source>
        <dbReference type="Proteomes" id="UP000335636"/>
    </source>
</evidence>
<organism evidence="20 21">
    <name type="scientific">Marmota monax</name>
    <name type="common">Woodchuck</name>
    <dbReference type="NCBI Taxonomy" id="9995"/>
    <lineage>
        <taxon>Eukaryota</taxon>
        <taxon>Metazoa</taxon>
        <taxon>Chordata</taxon>
        <taxon>Craniata</taxon>
        <taxon>Vertebrata</taxon>
        <taxon>Euteleostomi</taxon>
        <taxon>Mammalia</taxon>
        <taxon>Eutheria</taxon>
        <taxon>Euarchontoglires</taxon>
        <taxon>Glires</taxon>
        <taxon>Rodentia</taxon>
        <taxon>Sciuromorpha</taxon>
        <taxon>Sciuridae</taxon>
        <taxon>Xerinae</taxon>
        <taxon>Marmotini</taxon>
        <taxon>Marmota</taxon>
    </lineage>
</organism>
<dbReference type="FunFam" id="1.20.120.350:FF:000002">
    <property type="entry name" value="Sodium channel protein"/>
    <property type="match status" value="1"/>
</dbReference>
<evidence type="ECO:0000256" key="4">
    <source>
        <dbReference type="ARBA" id="ARBA00022475"/>
    </source>
</evidence>
<feature type="domain" description="Ion transport" evidence="18">
    <location>
        <begin position="254"/>
        <end position="349"/>
    </location>
</feature>
<gene>
    <name evidence="19" type="ORF">GHT09_012410</name>
    <name evidence="20" type="ORF">MONAX_5E018287</name>
</gene>
<accession>A0A5E4BFP4</accession>
<evidence type="ECO:0000256" key="5">
    <source>
        <dbReference type="ARBA" id="ARBA00022692"/>
    </source>
</evidence>
<keyword evidence="14" id="KW-0739">Sodium transport</keyword>
<reference evidence="20 21" key="1">
    <citation type="submission" date="2019-04" db="EMBL/GenBank/DDBJ databases">
        <authorList>
            <person name="Alioto T."/>
            <person name="Alioto T."/>
        </authorList>
    </citation>
    <scope>NUCLEOTIDE SEQUENCE [LARGE SCALE GENOMIC DNA]</scope>
</reference>
<evidence type="ECO:0000259" key="18">
    <source>
        <dbReference type="Pfam" id="PF00520"/>
    </source>
</evidence>
<evidence type="ECO:0000256" key="11">
    <source>
        <dbReference type="ARBA" id="ARBA00023136"/>
    </source>
</evidence>
<protein>
    <recommendedName>
        <fullName evidence="18">Ion transport domain-containing protein</fullName>
    </recommendedName>
</protein>
<dbReference type="GO" id="GO:0060371">
    <property type="term" value="P:regulation of atrial cardiac muscle cell membrane depolarization"/>
    <property type="evidence" value="ECO:0007669"/>
    <property type="project" value="TreeGrafter"/>
</dbReference>
<dbReference type="EMBL" id="CABDUW010000398">
    <property type="protein sequence ID" value="VTJ67820.1"/>
    <property type="molecule type" value="Genomic_DNA"/>
</dbReference>
<feature type="transmembrane region" description="Helical" evidence="17">
    <location>
        <begin position="254"/>
        <end position="272"/>
    </location>
</feature>
<evidence type="ECO:0000256" key="12">
    <source>
        <dbReference type="ARBA" id="ARBA00023157"/>
    </source>
</evidence>
<dbReference type="GO" id="GO:0019228">
    <property type="term" value="P:neuronal action potential"/>
    <property type="evidence" value="ECO:0007669"/>
    <property type="project" value="TreeGrafter"/>
</dbReference>
<evidence type="ECO:0000256" key="17">
    <source>
        <dbReference type="SAM" id="Phobius"/>
    </source>
</evidence>
<dbReference type="AlphaFoldDB" id="A0A5E4BFP4"/>
<keyword evidence="10" id="KW-0406">Ion transport</keyword>
<evidence type="ECO:0000256" key="8">
    <source>
        <dbReference type="ARBA" id="ARBA00022989"/>
    </source>
</evidence>
<dbReference type="GO" id="GO:0002027">
    <property type="term" value="P:regulation of heart rate"/>
    <property type="evidence" value="ECO:0007669"/>
    <property type="project" value="TreeGrafter"/>
</dbReference>
<dbReference type="InterPro" id="IPR027359">
    <property type="entry name" value="Volt_channel_dom_sf"/>
</dbReference>
<dbReference type="InterPro" id="IPR005821">
    <property type="entry name" value="Ion_trans_dom"/>
</dbReference>
<evidence type="ECO:0000256" key="3">
    <source>
        <dbReference type="ARBA" id="ARBA00022461"/>
    </source>
</evidence>